<dbReference type="InterPro" id="IPR027417">
    <property type="entry name" value="P-loop_NTPase"/>
</dbReference>
<feature type="domain" description="4Fe-4S ferredoxin-type" evidence="4">
    <location>
        <begin position="417"/>
        <end position="446"/>
    </location>
</feature>
<name>A0A226BXW6_9FIRM</name>
<dbReference type="PROSITE" id="PS00198">
    <property type="entry name" value="4FE4S_FER_1"/>
    <property type="match status" value="1"/>
</dbReference>
<dbReference type="Gene3D" id="3.40.50.300">
    <property type="entry name" value="P-loop containing nucleotide triphosphate hydrolases"/>
    <property type="match status" value="2"/>
</dbReference>
<dbReference type="SUPFAM" id="SSF54862">
    <property type="entry name" value="4Fe-4S ferredoxins"/>
    <property type="match status" value="2"/>
</dbReference>
<organism evidence="5 6">
    <name type="scientific">Natranaerobius trueperi</name>
    <dbReference type="NCBI Taxonomy" id="759412"/>
    <lineage>
        <taxon>Bacteria</taxon>
        <taxon>Bacillati</taxon>
        <taxon>Bacillota</taxon>
        <taxon>Clostridia</taxon>
        <taxon>Natranaerobiales</taxon>
        <taxon>Natranaerobiaceae</taxon>
        <taxon>Natranaerobius</taxon>
    </lineage>
</organism>
<accession>A0A226BXW6</accession>
<dbReference type="CDD" id="cd03110">
    <property type="entry name" value="SIMIBI_bact_arch"/>
    <property type="match status" value="1"/>
</dbReference>
<feature type="domain" description="4Fe-4S ferredoxin-type" evidence="4">
    <location>
        <begin position="93"/>
        <end position="121"/>
    </location>
</feature>
<evidence type="ECO:0000313" key="6">
    <source>
        <dbReference type="Proteomes" id="UP000214588"/>
    </source>
</evidence>
<dbReference type="Pfam" id="PF00037">
    <property type="entry name" value="Fer4"/>
    <property type="match status" value="3"/>
</dbReference>
<evidence type="ECO:0000259" key="4">
    <source>
        <dbReference type="PROSITE" id="PS51379"/>
    </source>
</evidence>
<dbReference type="InterPro" id="IPR017896">
    <property type="entry name" value="4Fe4S_Fe-S-bd"/>
</dbReference>
<dbReference type="EMBL" id="NIQC01000011">
    <property type="protein sequence ID" value="OWZ83853.1"/>
    <property type="molecule type" value="Genomic_DNA"/>
</dbReference>
<comment type="caution">
    <text evidence="5">The sequence shown here is derived from an EMBL/GenBank/DDBJ whole genome shotgun (WGS) entry which is preliminary data.</text>
</comment>
<dbReference type="Proteomes" id="UP000214588">
    <property type="component" value="Unassembled WGS sequence"/>
</dbReference>
<feature type="domain" description="4Fe-4S ferredoxin-type" evidence="4">
    <location>
        <begin position="384"/>
        <end position="413"/>
    </location>
</feature>
<dbReference type="PANTHER" id="PTHR43534:SF1">
    <property type="entry name" value="4FE-4S CLUSTER CONTAINING PARA FAMILY ATPASE PROTEIN"/>
    <property type="match status" value="1"/>
</dbReference>
<keyword evidence="6" id="KW-1185">Reference proteome</keyword>
<dbReference type="AlphaFoldDB" id="A0A226BXW6"/>
<keyword evidence="1" id="KW-0479">Metal-binding</keyword>
<dbReference type="InterPro" id="IPR002586">
    <property type="entry name" value="CobQ/CobB/MinD/ParA_Nub-bd_dom"/>
</dbReference>
<dbReference type="SUPFAM" id="SSF52540">
    <property type="entry name" value="P-loop containing nucleoside triphosphate hydrolases"/>
    <property type="match status" value="2"/>
</dbReference>
<evidence type="ECO:0000313" key="5">
    <source>
        <dbReference type="EMBL" id="OWZ83853.1"/>
    </source>
</evidence>
<keyword evidence="3" id="KW-0411">Iron-sulfur</keyword>
<evidence type="ECO:0000256" key="3">
    <source>
        <dbReference type="ARBA" id="ARBA00023014"/>
    </source>
</evidence>
<reference evidence="5 6" key="1">
    <citation type="submission" date="2017-06" db="EMBL/GenBank/DDBJ databases">
        <title>Draft Genome Sequence of Natranaerobius trueperi halophilic, alkalithermophilic bacteria from soda lakes.</title>
        <authorList>
            <person name="Zhao B."/>
        </authorList>
    </citation>
    <scope>NUCLEOTIDE SEQUENCE [LARGE SCALE GENOMIC DNA]</scope>
    <source>
        <strain evidence="5 6">DSM 18760</strain>
    </source>
</reference>
<keyword evidence="2" id="KW-0408">Iron</keyword>
<dbReference type="RefSeq" id="WP_089023460.1">
    <property type="nucleotide sequence ID" value="NZ_NIQC01000011.1"/>
</dbReference>
<evidence type="ECO:0000256" key="1">
    <source>
        <dbReference type="ARBA" id="ARBA00022723"/>
    </source>
</evidence>
<feature type="domain" description="4Fe-4S ferredoxin-type" evidence="4">
    <location>
        <begin position="63"/>
        <end position="92"/>
    </location>
</feature>
<dbReference type="PANTHER" id="PTHR43534">
    <property type="entry name" value="MIND SUPERFAMILY P-LOOP ATPASE CONTAINING AN INSERTED FERREDOXIN DOMAIN"/>
    <property type="match status" value="1"/>
</dbReference>
<sequence>MKLTISSGKGGTGKTFIATNLSYILNHELDQRVTYLDCDVEEPNGHLFLTPKRTNQENITIEAPIEIDNDKCVGCGKCAEVCTFNAMAVINNKAMLFPELCHVCGACSIVCPKEAIQEGERNIGSLIQGESKGIYIWYGLLKHGEGGMSPRLIKEVKKYTDNGINILDSPPGTSCSAVETVIGSDLCVLITDLTPFGLHDLKLSVDMCRSVGIEPVVLINRGNLKDPGVRKYCKKEELDIIGEIPDDRKIAEAYSKGDLIVETLPQYKKVFVEIAENLIKTAKLDRKVKAQSQINHNFEAINNNNVEELSGDKVREARIEENNTGFNELVVVSGKGGTGKTSITATLAALAKDTVVSDCDVDASDLHLILEPKLQEKGLFSGGFQAHILKDQCIGCGKCFQACRFEAIYKKSTGEGYSYEIDEFSCEGCGVCKLVCDYDAVELEKAINGEWYTSEVKYGTMAHAKLEIAEENSGKLVTYTRDKAMELANRRDKDEIFIDGSPGTGCPVIASLTGAKYALVITEPTVSGIHDMERIIDLCKFFEISLGVIVNKCDINQEMTEKIKQRVYNLNVDFLGSLPYDETVTEAQIEGQSILEYAPNSEVAIKMKECFDKLKERMYG</sequence>
<protein>
    <submittedName>
        <fullName evidence="5">Cobyrinic acid ac-diamide synthase</fullName>
    </submittedName>
</protein>
<dbReference type="InterPro" id="IPR017900">
    <property type="entry name" value="4Fe4S_Fe_S_CS"/>
</dbReference>
<dbReference type="Gene3D" id="3.30.70.20">
    <property type="match status" value="2"/>
</dbReference>
<dbReference type="Pfam" id="PF01656">
    <property type="entry name" value="CbiA"/>
    <property type="match status" value="2"/>
</dbReference>
<proteinExistence type="predicted"/>
<gene>
    <name evidence="5" type="ORF">CDO51_06355</name>
</gene>
<evidence type="ECO:0000256" key="2">
    <source>
        <dbReference type="ARBA" id="ARBA00023004"/>
    </source>
</evidence>
<dbReference type="PROSITE" id="PS51379">
    <property type="entry name" value="4FE4S_FER_2"/>
    <property type="match status" value="4"/>
</dbReference>
<dbReference type="OrthoDB" id="9778602at2"/>
<dbReference type="GO" id="GO:0046872">
    <property type="term" value="F:metal ion binding"/>
    <property type="evidence" value="ECO:0007669"/>
    <property type="project" value="UniProtKB-KW"/>
</dbReference>
<dbReference type="GO" id="GO:0051536">
    <property type="term" value="F:iron-sulfur cluster binding"/>
    <property type="evidence" value="ECO:0007669"/>
    <property type="project" value="UniProtKB-KW"/>
</dbReference>